<dbReference type="AlphaFoldDB" id="A0A6C0D5Q9"/>
<dbReference type="InterPro" id="IPR036157">
    <property type="entry name" value="dUTPase-like_sf"/>
</dbReference>
<accession>A0A6C0D5Q9</accession>
<dbReference type="SUPFAM" id="SSF51283">
    <property type="entry name" value="dUTPase-like"/>
    <property type="match status" value="1"/>
</dbReference>
<dbReference type="Gene3D" id="2.70.40.10">
    <property type="match status" value="1"/>
</dbReference>
<dbReference type="EMBL" id="MN739533">
    <property type="protein sequence ID" value="QHT11239.1"/>
    <property type="molecule type" value="Genomic_DNA"/>
</dbReference>
<reference evidence="1" key="1">
    <citation type="journal article" date="2020" name="Nature">
        <title>Giant virus diversity and host interactions through global metagenomics.</title>
        <authorList>
            <person name="Schulz F."/>
            <person name="Roux S."/>
            <person name="Paez-Espino D."/>
            <person name="Jungbluth S."/>
            <person name="Walsh D.A."/>
            <person name="Denef V.J."/>
            <person name="McMahon K.D."/>
            <person name="Konstantinidis K.T."/>
            <person name="Eloe-Fadrosh E.A."/>
            <person name="Kyrpides N.C."/>
            <person name="Woyke T."/>
        </authorList>
    </citation>
    <scope>NUCLEOTIDE SEQUENCE</scope>
    <source>
        <strain evidence="1">GVMAG-M-3300023174-111</strain>
    </source>
</reference>
<evidence type="ECO:0000313" key="1">
    <source>
        <dbReference type="EMBL" id="QHT11239.1"/>
    </source>
</evidence>
<organism evidence="1">
    <name type="scientific">viral metagenome</name>
    <dbReference type="NCBI Taxonomy" id="1070528"/>
    <lineage>
        <taxon>unclassified sequences</taxon>
        <taxon>metagenomes</taxon>
        <taxon>organismal metagenomes</taxon>
    </lineage>
</organism>
<proteinExistence type="predicted"/>
<name>A0A6C0D5Q9_9ZZZZ</name>
<sequence length="200" mass="22502">MNFLQDPYVRSAYMNLKNNYVSTSTNFCILKLAIPDDNLKAEYVKRVGDHNKKILSNLYVDSGFDVYVPEEQEFTSTIDTKFIDMQIKTEMLYCNVERDFVTSTAFLMYPRSSISKTPLMLANHVGVIDAGYRGSIIGAFRCLTPPNVVDDEEPIYVVEKDTRLVQLCHPTLCPIFVLLVDEPALTTTERGTGGFGSTGK</sequence>
<protein>
    <submittedName>
        <fullName evidence="1">Uncharacterized protein</fullName>
    </submittedName>
</protein>